<gene>
    <name evidence="1" type="ORF">H5410_046212</name>
</gene>
<organism evidence="1 2">
    <name type="scientific">Solanum commersonii</name>
    <name type="common">Commerson's wild potato</name>
    <name type="synonym">Commerson's nightshade</name>
    <dbReference type="NCBI Taxonomy" id="4109"/>
    <lineage>
        <taxon>Eukaryota</taxon>
        <taxon>Viridiplantae</taxon>
        <taxon>Streptophyta</taxon>
        <taxon>Embryophyta</taxon>
        <taxon>Tracheophyta</taxon>
        <taxon>Spermatophyta</taxon>
        <taxon>Magnoliopsida</taxon>
        <taxon>eudicotyledons</taxon>
        <taxon>Gunneridae</taxon>
        <taxon>Pentapetalae</taxon>
        <taxon>asterids</taxon>
        <taxon>lamiids</taxon>
        <taxon>Solanales</taxon>
        <taxon>Solanaceae</taxon>
        <taxon>Solanoideae</taxon>
        <taxon>Solaneae</taxon>
        <taxon>Solanum</taxon>
    </lineage>
</organism>
<accession>A0A9J5XDJ4</accession>
<dbReference type="Proteomes" id="UP000824120">
    <property type="component" value="Chromosome 9"/>
</dbReference>
<dbReference type="AlphaFoldDB" id="A0A9J5XDJ4"/>
<dbReference type="PANTHER" id="PTHR33710:SF54">
    <property type="entry name" value="NON-LTR RETROELEMENT REVERSE TRANSCRIPTASE"/>
    <property type="match status" value="1"/>
</dbReference>
<sequence length="205" mass="24353">MSRMGRKENTNLDVKKQKGNHKKLLNLVFMISILNWNIRGMKSHASTCVHHLPRVGYDHCPLLINFGNIADHHTKYFKFLIFWTNFDDFLVVVRENRISQSDGNIFWQVHQKIKMTSRALSHWSKMKIGNIFEKSQQLDKEAEQSEEKYMKSMDAIDRINMNRIKAELITHHKHVDTFWRQRANPKWSLEGDENTRYFHSIAKGN</sequence>
<evidence type="ECO:0000313" key="2">
    <source>
        <dbReference type="Proteomes" id="UP000824120"/>
    </source>
</evidence>
<evidence type="ECO:0000313" key="1">
    <source>
        <dbReference type="EMBL" id="KAG5585778.1"/>
    </source>
</evidence>
<protein>
    <submittedName>
        <fullName evidence="1">Uncharacterized protein</fullName>
    </submittedName>
</protein>
<comment type="caution">
    <text evidence="1">The sequence shown here is derived from an EMBL/GenBank/DDBJ whole genome shotgun (WGS) entry which is preliminary data.</text>
</comment>
<dbReference type="EMBL" id="JACXVP010000009">
    <property type="protein sequence ID" value="KAG5585778.1"/>
    <property type="molecule type" value="Genomic_DNA"/>
</dbReference>
<name>A0A9J5XDJ4_SOLCO</name>
<proteinExistence type="predicted"/>
<keyword evidence="2" id="KW-1185">Reference proteome</keyword>
<dbReference type="OrthoDB" id="1305983at2759"/>
<reference evidence="1 2" key="1">
    <citation type="submission" date="2020-09" db="EMBL/GenBank/DDBJ databases">
        <title>De no assembly of potato wild relative species, Solanum commersonii.</title>
        <authorList>
            <person name="Cho K."/>
        </authorList>
    </citation>
    <scope>NUCLEOTIDE SEQUENCE [LARGE SCALE GENOMIC DNA]</scope>
    <source>
        <strain evidence="1">LZ3.2</strain>
        <tissue evidence="1">Leaf</tissue>
    </source>
</reference>
<dbReference type="PANTHER" id="PTHR33710">
    <property type="entry name" value="BNAC02G09200D PROTEIN"/>
    <property type="match status" value="1"/>
</dbReference>